<keyword evidence="3" id="KW-1185">Reference proteome</keyword>
<comment type="caution">
    <text evidence="2">The sequence shown here is derived from an EMBL/GenBank/DDBJ whole genome shotgun (WGS) entry which is preliminary data.</text>
</comment>
<dbReference type="EMBL" id="BMKC01000001">
    <property type="protein sequence ID" value="GGA77553.1"/>
    <property type="molecule type" value="Genomic_DNA"/>
</dbReference>
<reference evidence="3" key="1">
    <citation type="journal article" date="2019" name="Int. J. Syst. Evol. Microbiol.">
        <title>The Global Catalogue of Microorganisms (GCM) 10K type strain sequencing project: providing services to taxonomists for standard genome sequencing and annotation.</title>
        <authorList>
            <consortium name="The Broad Institute Genomics Platform"/>
            <consortium name="The Broad Institute Genome Sequencing Center for Infectious Disease"/>
            <person name="Wu L."/>
            <person name="Ma J."/>
        </authorList>
    </citation>
    <scope>NUCLEOTIDE SEQUENCE [LARGE SCALE GENOMIC DNA]</scope>
    <source>
        <strain evidence="3">CGMCC 1.15905</strain>
    </source>
</reference>
<sequence>MRPLGLIVFLAPALASASTLGFVEAKRLADENESNLNPQLTSQLLEAQGNALKDALASCAQPDMDLSAFTLVFRLNSDGSIAESWREGDTQLALCTHKRLVSTGFRGKWQEPFYTSIEMSFH</sequence>
<dbReference type="Proteomes" id="UP000623419">
    <property type="component" value="Unassembled WGS sequence"/>
</dbReference>
<organism evidence="2 3">
    <name type="scientific">Arenimonas soli</name>
    <dbReference type="NCBI Taxonomy" id="2269504"/>
    <lineage>
        <taxon>Bacteria</taxon>
        <taxon>Pseudomonadati</taxon>
        <taxon>Pseudomonadota</taxon>
        <taxon>Gammaproteobacteria</taxon>
        <taxon>Lysobacterales</taxon>
        <taxon>Lysobacteraceae</taxon>
        <taxon>Arenimonas</taxon>
    </lineage>
</organism>
<dbReference type="RefSeq" id="WP_188662673.1">
    <property type="nucleotide sequence ID" value="NZ_BMKC01000001.1"/>
</dbReference>
<proteinExistence type="predicted"/>
<name>A0ABQ1HII5_9GAMM</name>
<keyword evidence="1" id="KW-0732">Signal</keyword>
<feature type="chain" id="PRO_5047128011" evidence="1">
    <location>
        <begin position="18"/>
        <end position="122"/>
    </location>
</feature>
<protein>
    <submittedName>
        <fullName evidence="2">Uncharacterized protein</fullName>
    </submittedName>
</protein>
<accession>A0ABQ1HII5</accession>
<gene>
    <name evidence="2" type="ORF">GCM10011521_14830</name>
</gene>
<evidence type="ECO:0000313" key="3">
    <source>
        <dbReference type="Proteomes" id="UP000623419"/>
    </source>
</evidence>
<feature type="signal peptide" evidence="1">
    <location>
        <begin position="1"/>
        <end position="17"/>
    </location>
</feature>
<evidence type="ECO:0000256" key="1">
    <source>
        <dbReference type="SAM" id="SignalP"/>
    </source>
</evidence>
<evidence type="ECO:0000313" key="2">
    <source>
        <dbReference type="EMBL" id="GGA77553.1"/>
    </source>
</evidence>